<feature type="transmembrane region" description="Helical" evidence="7">
    <location>
        <begin position="306"/>
        <end position="326"/>
    </location>
</feature>
<feature type="transmembrane region" description="Helical" evidence="7">
    <location>
        <begin position="87"/>
        <end position="111"/>
    </location>
</feature>
<feature type="transmembrane region" description="Helical" evidence="7">
    <location>
        <begin position="148"/>
        <end position="181"/>
    </location>
</feature>
<dbReference type="OrthoDB" id="9788907at2"/>
<feature type="transmembrane region" description="Helical" evidence="7">
    <location>
        <begin position="338"/>
        <end position="355"/>
    </location>
</feature>
<dbReference type="RefSeq" id="WP_086596390.1">
    <property type="nucleotide sequence ID" value="NZ_MTSE01000018.1"/>
</dbReference>
<name>A0A243WA54_9BACT</name>
<proteinExistence type="inferred from homology"/>
<dbReference type="InterPro" id="IPR003370">
    <property type="entry name" value="Chromate_transpt"/>
</dbReference>
<evidence type="ECO:0000256" key="6">
    <source>
        <dbReference type="ARBA" id="ARBA00023136"/>
    </source>
</evidence>
<accession>A0A243WA54</accession>
<evidence type="ECO:0000256" key="1">
    <source>
        <dbReference type="ARBA" id="ARBA00004651"/>
    </source>
</evidence>
<sequence>MTQLLTPVSKPTFAEALRFWLKLGFISFGGPAGQIAIMHTVLVEQKRWISDAKFLHALNYCMLLPGPEAQQLATYIGWLLHGTRGGLVAGILFVLPSVFILLALSLLYVTIGTLPALQGVFGGLKPAVVAIILLAMVKIGQKSLLSPLHYAVAVASFVGIFWFNVPFPLLIIGAAVVALLAQRWFPAPIGSAAAQAKAVQAEEGYFLTTQSVVPGTGFSLPRLVRQLAWALVLWVLPLGVFWLTTSDFSFWRTLSVFFTQAALVTFGGAYAVLPYVAQVSVEKLHWLTHGQMLDGLALGETTPGPLIMVLAFVGFMGGYTHFGGALGLGSLGLLTTTYYTFLPCFVFILVGAPLIERTQHNVHLKAVLSIITAAVVGVVLNLAVYLGKAVLFPGSRFDLANVHWPSLTWLLISLVALYRFKVNMILWIGISAGAGLLYYLLSTYLG</sequence>
<keyword evidence="6 7" id="KW-0472">Membrane</keyword>
<dbReference type="NCBIfam" id="TIGR00937">
    <property type="entry name" value="2A51"/>
    <property type="match status" value="1"/>
</dbReference>
<dbReference type="AlphaFoldDB" id="A0A243WA54"/>
<keyword evidence="5 7" id="KW-1133">Transmembrane helix</keyword>
<feature type="transmembrane region" description="Helical" evidence="7">
    <location>
        <begin position="399"/>
        <end position="418"/>
    </location>
</feature>
<dbReference type="GO" id="GO:0005886">
    <property type="term" value="C:plasma membrane"/>
    <property type="evidence" value="ECO:0007669"/>
    <property type="project" value="UniProtKB-SubCell"/>
</dbReference>
<dbReference type="Pfam" id="PF02417">
    <property type="entry name" value="Chromate_transp"/>
    <property type="match status" value="2"/>
</dbReference>
<protein>
    <submittedName>
        <fullName evidence="8">Chromate transporter</fullName>
    </submittedName>
</protein>
<reference evidence="8 9" key="1">
    <citation type="submission" date="2017-01" db="EMBL/GenBank/DDBJ databases">
        <title>A new Hymenobacter.</title>
        <authorList>
            <person name="Liang Y."/>
            <person name="Feng F."/>
        </authorList>
    </citation>
    <scope>NUCLEOTIDE SEQUENCE [LARGE SCALE GENOMIC DNA]</scope>
    <source>
        <strain evidence="8">MIMBbqt21</strain>
    </source>
</reference>
<feature type="transmembrane region" description="Helical" evidence="7">
    <location>
        <begin position="227"/>
        <end position="244"/>
    </location>
</feature>
<dbReference type="PANTHER" id="PTHR33567:SF3">
    <property type="entry name" value="CHROMATE ION TRANSPORTER (EUROFUNG)"/>
    <property type="match status" value="1"/>
</dbReference>
<keyword evidence="9" id="KW-1185">Reference proteome</keyword>
<feature type="transmembrane region" description="Helical" evidence="7">
    <location>
        <begin position="20"/>
        <end position="43"/>
    </location>
</feature>
<organism evidence="8 9">
    <name type="scientific">Hymenobacter crusticola</name>
    <dbReference type="NCBI Taxonomy" id="1770526"/>
    <lineage>
        <taxon>Bacteria</taxon>
        <taxon>Pseudomonadati</taxon>
        <taxon>Bacteroidota</taxon>
        <taxon>Cytophagia</taxon>
        <taxon>Cytophagales</taxon>
        <taxon>Hymenobacteraceae</taxon>
        <taxon>Hymenobacter</taxon>
    </lineage>
</organism>
<feature type="transmembrane region" description="Helical" evidence="7">
    <location>
        <begin position="256"/>
        <end position="277"/>
    </location>
</feature>
<comment type="subcellular location">
    <subcellularLocation>
        <location evidence="1">Cell membrane</location>
        <topology evidence="1">Multi-pass membrane protein</topology>
    </subcellularLocation>
</comment>
<dbReference type="PIRSF" id="PIRSF004810">
    <property type="entry name" value="ChrA"/>
    <property type="match status" value="1"/>
</dbReference>
<dbReference type="Proteomes" id="UP000194873">
    <property type="component" value="Unassembled WGS sequence"/>
</dbReference>
<dbReference type="InterPro" id="IPR014047">
    <property type="entry name" value="Chr_Tranpt_l_chain"/>
</dbReference>
<comment type="caution">
    <text evidence="8">The sequence shown here is derived from an EMBL/GenBank/DDBJ whole genome shotgun (WGS) entry which is preliminary data.</text>
</comment>
<feature type="transmembrane region" description="Helical" evidence="7">
    <location>
        <begin position="367"/>
        <end position="387"/>
    </location>
</feature>
<evidence type="ECO:0000256" key="4">
    <source>
        <dbReference type="ARBA" id="ARBA00022692"/>
    </source>
</evidence>
<dbReference type="GO" id="GO:0015109">
    <property type="term" value="F:chromate transmembrane transporter activity"/>
    <property type="evidence" value="ECO:0007669"/>
    <property type="project" value="InterPro"/>
</dbReference>
<dbReference type="PANTHER" id="PTHR33567">
    <property type="entry name" value="CHROMATE ION TRANSPORTER (EUROFUNG)"/>
    <property type="match status" value="1"/>
</dbReference>
<evidence type="ECO:0000256" key="2">
    <source>
        <dbReference type="ARBA" id="ARBA00005262"/>
    </source>
</evidence>
<evidence type="ECO:0000256" key="7">
    <source>
        <dbReference type="SAM" id="Phobius"/>
    </source>
</evidence>
<keyword evidence="4 7" id="KW-0812">Transmembrane</keyword>
<feature type="transmembrane region" description="Helical" evidence="7">
    <location>
        <begin position="117"/>
        <end position="136"/>
    </location>
</feature>
<dbReference type="EMBL" id="MTSE01000018">
    <property type="protein sequence ID" value="OUJ71112.1"/>
    <property type="molecule type" value="Genomic_DNA"/>
</dbReference>
<gene>
    <name evidence="8" type="ORF">BXP70_22615</name>
</gene>
<evidence type="ECO:0000256" key="5">
    <source>
        <dbReference type="ARBA" id="ARBA00022989"/>
    </source>
</evidence>
<comment type="similarity">
    <text evidence="2">Belongs to the chromate ion transporter (CHR) (TC 2.A.51) family.</text>
</comment>
<feature type="transmembrane region" description="Helical" evidence="7">
    <location>
        <begin position="424"/>
        <end position="441"/>
    </location>
</feature>
<evidence type="ECO:0000256" key="3">
    <source>
        <dbReference type="ARBA" id="ARBA00022475"/>
    </source>
</evidence>
<evidence type="ECO:0000313" key="8">
    <source>
        <dbReference type="EMBL" id="OUJ71112.1"/>
    </source>
</evidence>
<keyword evidence="3" id="KW-1003">Cell membrane</keyword>
<evidence type="ECO:0000313" key="9">
    <source>
        <dbReference type="Proteomes" id="UP000194873"/>
    </source>
</evidence>